<dbReference type="PANTHER" id="PTHR11226:SF0">
    <property type="entry name" value="UDP-GLUCOSE:GLYCOPROTEIN GLUCOSYLTRANSFERASE"/>
    <property type="match status" value="1"/>
</dbReference>
<feature type="domain" description="UGGT thioredoxin-like" evidence="3">
    <location>
        <begin position="283"/>
        <end position="410"/>
    </location>
</feature>
<dbReference type="GO" id="GO:0036503">
    <property type="term" value="P:ERAD pathway"/>
    <property type="evidence" value="ECO:0007669"/>
    <property type="project" value="TreeGrafter"/>
</dbReference>
<feature type="signal peptide" evidence="1">
    <location>
        <begin position="1"/>
        <end position="19"/>
    </location>
</feature>
<evidence type="ECO:0000259" key="3">
    <source>
        <dbReference type="Pfam" id="PF18401"/>
    </source>
</evidence>
<evidence type="ECO:0000313" key="6">
    <source>
        <dbReference type="Proteomes" id="UP000267606"/>
    </source>
</evidence>
<evidence type="ECO:0000256" key="1">
    <source>
        <dbReference type="SAM" id="SignalP"/>
    </source>
</evidence>
<keyword evidence="1" id="KW-0732">Signal</keyword>
<sequence>MKSLWIVIILSALPSVIDSAVKKKSVITSLHAKWSQTSFIAEASEFMAQESDTLFWAYVDEIVEKLNVDEWHTYSDARQYELAIRLAGNLLEEARVNLLKFALSLRAHSPTVVLFQKLGAERDKSCTAFADVHGAIICDVNDLEKVIENGVRGSAPTVYSIDHVFPTTKEHNVTLIVYGELATASWRKFHLVAKALSRRGKDVRDDKLLLSGYGVELAIKSTEYKAVDDSNTVIDKITVEESSEEYTDNEEGNYGFNFTTLRKLHGDLKDSIEQFRLHLLERDELTPLKVWQVQELSYQAAQTVVLAGTQKALNVLIDSSQNFPLAARSLSRQLVRKEFISEVNTNQEQLIEYGVSEGESVFFINGIMVDVDALDVFQVLDMLKQEEKLANGFFRMGIKNEYLSMLMDLESSNEHISYAVDFRPAIPEYLNNLDTDKQYRQWANSVGLLLQPYFPGMLRPIARNFFTLIFVVDPSQKETRDLLQYALRFYAHEIPIRLGVVFVVNDEKEVSGFDDASVAMLNLYNFVKINDGIQKAMNILTEVKNCQVFFFFFDGLIPNPCFL</sequence>
<dbReference type="PANTHER" id="PTHR11226">
    <property type="entry name" value="UDP-GLUCOSE GLYCOPROTEIN:GLUCOSYLTRANSFERASE"/>
    <property type="match status" value="1"/>
</dbReference>
<proteinExistence type="predicted"/>
<dbReference type="GO" id="GO:0003980">
    <property type="term" value="F:UDP-glucose:glycoprotein glucosyltransferase activity"/>
    <property type="evidence" value="ECO:0007669"/>
    <property type="project" value="InterPro"/>
</dbReference>
<dbReference type="STRING" id="387005.A0A183I2F7"/>
<name>A0A183I2F7_9BILA</name>
<dbReference type="WBParaSite" id="OFLC_0001392001-mRNA-1">
    <property type="protein sequence ID" value="OFLC_0001392001-mRNA-1"/>
    <property type="gene ID" value="OFLC_0001392001"/>
</dbReference>
<feature type="chain" id="PRO_5044552742" evidence="1">
    <location>
        <begin position="20"/>
        <end position="563"/>
    </location>
</feature>
<dbReference type="InterPro" id="IPR040694">
    <property type="entry name" value="UGGT_TRXL_2"/>
</dbReference>
<dbReference type="Pfam" id="PF18400">
    <property type="entry name" value="Thioredoxin_12"/>
    <property type="match status" value="1"/>
</dbReference>
<organism evidence="7">
    <name type="scientific">Onchocerca flexuosa</name>
    <dbReference type="NCBI Taxonomy" id="387005"/>
    <lineage>
        <taxon>Eukaryota</taxon>
        <taxon>Metazoa</taxon>
        <taxon>Ecdysozoa</taxon>
        <taxon>Nematoda</taxon>
        <taxon>Chromadorea</taxon>
        <taxon>Rhabditida</taxon>
        <taxon>Spirurina</taxon>
        <taxon>Spiruromorpha</taxon>
        <taxon>Filarioidea</taxon>
        <taxon>Onchocercidae</taxon>
        <taxon>Onchocerca</taxon>
    </lineage>
</organism>
<feature type="domain" description="UGGT thioredoxin-like" evidence="4">
    <location>
        <begin position="428"/>
        <end position="543"/>
    </location>
</feature>
<evidence type="ECO:0000313" key="7">
    <source>
        <dbReference type="WBParaSite" id="OFLC_0001392001-mRNA-1"/>
    </source>
</evidence>
<evidence type="ECO:0000259" key="4">
    <source>
        <dbReference type="Pfam" id="PF18402"/>
    </source>
</evidence>
<dbReference type="Pfam" id="PF18402">
    <property type="entry name" value="Thioredoxin_14"/>
    <property type="match status" value="1"/>
</dbReference>
<dbReference type="Pfam" id="PF18401">
    <property type="entry name" value="Thioredoxin_13"/>
    <property type="match status" value="1"/>
</dbReference>
<dbReference type="InterPro" id="IPR040692">
    <property type="entry name" value="UGGT_TRXL_3"/>
</dbReference>
<keyword evidence="6" id="KW-1185">Reference proteome</keyword>
<dbReference type="InterPro" id="IPR009448">
    <property type="entry name" value="UDP-g_GGtrans"/>
</dbReference>
<dbReference type="GO" id="GO:0051082">
    <property type="term" value="F:unfolded protein binding"/>
    <property type="evidence" value="ECO:0007669"/>
    <property type="project" value="TreeGrafter"/>
</dbReference>
<reference evidence="7" key="1">
    <citation type="submission" date="2016-06" db="UniProtKB">
        <authorList>
            <consortium name="WormBaseParasite"/>
        </authorList>
    </citation>
    <scope>IDENTIFICATION</scope>
</reference>
<reference evidence="5 6" key="2">
    <citation type="submission" date="2018-11" db="EMBL/GenBank/DDBJ databases">
        <authorList>
            <consortium name="Pathogen Informatics"/>
        </authorList>
    </citation>
    <scope>NUCLEOTIDE SEQUENCE [LARGE SCALE GENOMIC DNA]</scope>
</reference>
<accession>A0A183I2F7</accession>
<dbReference type="EMBL" id="UZAJ01040468">
    <property type="protein sequence ID" value="VDP15003.1"/>
    <property type="molecule type" value="Genomic_DNA"/>
</dbReference>
<feature type="domain" description="UGGT thioredoxin-like" evidence="2">
    <location>
        <begin position="36"/>
        <end position="201"/>
    </location>
</feature>
<dbReference type="GO" id="GO:0005783">
    <property type="term" value="C:endoplasmic reticulum"/>
    <property type="evidence" value="ECO:0007669"/>
    <property type="project" value="TreeGrafter"/>
</dbReference>
<dbReference type="Proteomes" id="UP000267606">
    <property type="component" value="Unassembled WGS sequence"/>
</dbReference>
<protein>
    <submittedName>
        <fullName evidence="7">UDP-glucose:glycoprotein glucosyltransferase</fullName>
    </submittedName>
</protein>
<dbReference type="AlphaFoldDB" id="A0A183I2F7"/>
<gene>
    <name evidence="5" type="ORF">OFLC_LOCUS13919</name>
</gene>
<evidence type="ECO:0000259" key="2">
    <source>
        <dbReference type="Pfam" id="PF18400"/>
    </source>
</evidence>
<dbReference type="InterPro" id="IPR040693">
    <property type="entry name" value="UGGT_TRXL_1"/>
</dbReference>
<evidence type="ECO:0000313" key="5">
    <source>
        <dbReference type="EMBL" id="VDP15003.1"/>
    </source>
</evidence>
<dbReference type="GO" id="GO:0018279">
    <property type="term" value="P:protein N-linked glycosylation via asparagine"/>
    <property type="evidence" value="ECO:0007669"/>
    <property type="project" value="TreeGrafter"/>
</dbReference>